<sequence>MFEMRYQRDTHLLTIAHVSPAYLENSQEQSDDKE</sequence>
<comment type="caution">
    <text evidence="1">The sequence shown here is derived from an EMBL/GenBank/DDBJ whole genome shotgun (WGS) entry which is preliminary data.</text>
</comment>
<protein>
    <submittedName>
        <fullName evidence="1">Uncharacterized protein</fullName>
    </submittedName>
</protein>
<proteinExistence type="predicted"/>
<name>W1J0E3_9GAMM</name>
<dbReference type="Proteomes" id="UP000019202">
    <property type="component" value="Unassembled WGS sequence"/>
</dbReference>
<evidence type="ECO:0000313" key="2">
    <source>
        <dbReference type="Proteomes" id="UP000019202"/>
    </source>
</evidence>
<accession>W1J0E3</accession>
<dbReference type="EMBL" id="CBXF010000100">
    <property type="protein sequence ID" value="CDL84189.1"/>
    <property type="molecule type" value="Genomic_DNA"/>
</dbReference>
<keyword evidence="2" id="KW-1185">Reference proteome</keyword>
<gene>
    <name evidence="1" type="ORF">XSR1_400027</name>
</gene>
<reference evidence="1" key="1">
    <citation type="submission" date="2013-11" db="EMBL/GenBank/DDBJ databases">
        <title>Draft genome sequence and annotation of the entomopathogenic bacteria, Xenorhabdus cabanillasi strain JM26 and Xenorhabdus szentirmai strain DSM 16338.</title>
        <authorList>
            <person name="Gualtieri M."/>
            <person name="Ogier J.C."/>
            <person name="Pages S."/>
            <person name="Givaudan A."/>
            <person name="Gaudriault S."/>
        </authorList>
    </citation>
    <scope>NUCLEOTIDE SEQUENCE [LARGE SCALE GENOMIC DNA]</scope>
    <source>
        <strain evidence="1">DSM 16338</strain>
    </source>
</reference>
<dbReference type="AlphaFoldDB" id="W1J0E3"/>
<organism evidence="1 2">
    <name type="scientific">Xenorhabdus szentirmaii DSM 16338</name>
    <dbReference type="NCBI Taxonomy" id="1427518"/>
    <lineage>
        <taxon>Bacteria</taxon>
        <taxon>Pseudomonadati</taxon>
        <taxon>Pseudomonadota</taxon>
        <taxon>Gammaproteobacteria</taxon>
        <taxon>Enterobacterales</taxon>
        <taxon>Morganellaceae</taxon>
        <taxon>Xenorhabdus</taxon>
    </lineage>
</organism>
<evidence type="ECO:0000313" key="1">
    <source>
        <dbReference type="EMBL" id="CDL84189.1"/>
    </source>
</evidence>